<evidence type="ECO:0000256" key="5">
    <source>
        <dbReference type="ARBA" id="ARBA00022679"/>
    </source>
</evidence>
<dbReference type="PANTHER" id="PTHR45436">
    <property type="entry name" value="SENSOR HISTIDINE KINASE YKOH"/>
    <property type="match status" value="1"/>
</dbReference>
<dbReference type="GO" id="GO:0000155">
    <property type="term" value="F:phosphorelay sensor kinase activity"/>
    <property type="evidence" value="ECO:0007669"/>
    <property type="project" value="InterPro"/>
</dbReference>
<dbReference type="InterPro" id="IPR050428">
    <property type="entry name" value="TCS_sensor_his_kinase"/>
</dbReference>
<dbReference type="Gene3D" id="6.10.340.10">
    <property type="match status" value="1"/>
</dbReference>
<evidence type="ECO:0000256" key="2">
    <source>
        <dbReference type="ARBA" id="ARBA00004236"/>
    </source>
</evidence>
<reference evidence="15 16" key="1">
    <citation type="submission" date="2017-07" db="EMBL/GenBank/DDBJ databases">
        <title>Draft sequence of Rhodococcus enclensis 23b-28.</title>
        <authorList>
            <person name="Besaury L."/>
            <person name="Sancelme M."/>
            <person name="Amato P."/>
            <person name="Lallement A."/>
            <person name="Delort A.-M."/>
        </authorList>
    </citation>
    <scope>NUCLEOTIDE SEQUENCE [LARGE SCALE GENOMIC DNA]</scope>
    <source>
        <strain evidence="15 16">23b-28</strain>
    </source>
</reference>
<evidence type="ECO:0000259" key="14">
    <source>
        <dbReference type="PROSITE" id="PS50885"/>
    </source>
</evidence>
<dbReference type="CDD" id="cd00075">
    <property type="entry name" value="HATPase"/>
    <property type="match status" value="1"/>
</dbReference>
<evidence type="ECO:0000256" key="6">
    <source>
        <dbReference type="ARBA" id="ARBA00022692"/>
    </source>
</evidence>
<dbReference type="Pfam" id="PF00672">
    <property type="entry name" value="HAMP"/>
    <property type="match status" value="1"/>
</dbReference>
<evidence type="ECO:0000256" key="11">
    <source>
        <dbReference type="SAM" id="Coils"/>
    </source>
</evidence>
<evidence type="ECO:0000256" key="9">
    <source>
        <dbReference type="ARBA" id="ARBA00023012"/>
    </source>
</evidence>
<evidence type="ECO:0000259" key="13">
    <source>
        <dbReference type="PROSITE" id="PS50109"/>
    </source>
</evidence>
<keyword evidence="9" id="KW-0902">Two-component regulatory system</keyword>
<sequence>MKRPLSLQTRVAIASGLAAGIVIAAIGIAFAVFLRVNGSEQLERTLDSVTLGVAASAPSPLFIETPTATTEPSVVSPGFNAATVSALATTDVRSRDVLVPGDSGAALAVSIPEDPLTQAIREQQFQVAAAAVVAILAAAGLGWFLTGRAVRPLQQLTETTSSIGNNLDVDGLSRRAPSVRGTREAEELSEAIHSMLSRIESDRSRTEEALESARDFARVSAHELRTPLTSMRTDLEVLATLDLTESQRRELSGELLEAQRQIERTLTDLETLALGDVADPEDCADVDLVEVADRAVADAGRLHPQVDVRLKAPEELSVQAFPAGIRLVLTNAVTNSVRHGNADEVEITVRSGAATGSATVFVDDNGTVIAPSEREAMFERFVRGTGAGDDGSGLGLALVAQQARLHGGSARLDKSPLGGTRLIFSINPIRRAEPRAAAWPPRRRIGLGYLHRSVPVPHR</sequence>
<dbReference type="Gene3D" id="1.10.287.130">
    <property type="match status" value="1"/>
</dbReference>
<dbReference type="CDD" id="cd00082">
    <property type="entry name" value="HisKA"/>
    <property type="match status" value="1"/>
</dbReference>
<keyword evidence="5" id="KW-0808">Transferase</keyword>
<dbReference type="PROSITE" id="PS50885">
    <property type="entry name" value="HAMP"/>
    <property type="match status" value="1"/>
</dbReference>
<evidence type="ECO:0000313" key="16">
    <source>
        <dbReference type="Proteomes" id="UP000230886"/>
    </source>
</evidence>
<dbReference type="PANTHER" id="PTHR45436:SF5">
    <property type="entry name" value="SENSOR HISTIDINE KINASE TRCS"/>
    <property type="match status" value="1"/>
</dbReference>
<dbReference type="EC" id="2.7.13.3" evidence="3"/>
<feature type="domain" description="HAMP" evidence="14">
    <location>
        <begin position="147"/>
        <end position="204"/>
    </location>
</feature>
<dbReference type="Proteomes" id="UP000230886">
    <property type="component" value="Unassembled WGS sequence"/>
</dbReference>
<comment type="subcellular location">
    <subcellularLocation>
        <location evidence="2">Cell membrane</location>
    </subcellularLocation>
</comment>
<evidence type="ECO:0000256" key="7">
    <source>
        <dbReference type="ARBA" id="ARBA00022777"/>
    </source>
</evidence>
<keyword evidence="8 12" id="KW-1133">Transmembrane helix</keyword>
<evidence type="ECO:0000256" key="8">
    <source>
        <dbReference type="ARBA" id="ARBA00022989"/>
    </source>
</evidence>
<dbReference type="EMBL" id="NOVD01000001">
    <property type="protein sequence ID" value="PCK28891.1"/>
    <property type="molecule type" value="Genomic_DNA"/>
</dbReference>
<dbReference type="RefSeq" id="WP_099696749.1">
    <property type="nucleotide sequence ID" value="NZ_NOVD01000001.1"/>
</dbReference>
<dbReference type="SMART" id="SM00388">
    <property type="entry name" value="HisKA"/>
    <property type="match status" value="1"/>
</dbReference>
<dbReference type="SMART" id="SM00387">
    <property type="entry name" value="HATPase_c"/>
    <property type="match status" value="1"/>
</dbReference>
<dbReference type="SUPFAM" id="SSF55874">
    <property type="entry name" value="ATPase domain of HSP90 chaperone/DNA topoisomerase II/histidine kinase"/>
    <property type="match status" value="1"/>
</dbReference>
<dbReference type="PROSITE" id="PS50109">
    <property type="entry name" value="HIS_KIN"/>
    <property type="match status" value="1"/>
</dbReference>
<keyword evidence="6 12" id="KW-0812">Transmembrane</keyword>
<dbReference type="AlphaFoldDB" id="A0A2A5JIV2"/>
<dbReference type="Pfam" id="PF00512">
    <property type="entry name" value="HisKA"/>
    <property type="match status" value="1"/>
</dbReference>
<dbReference type="Gene3D" id="3.30.565.10">
    <property type="entry name" value="Histidine kinase-like ATPase, C-terminal domain"/>
    <property type="match status" value="1"/>
</dbReference>
<dbReference type="InterPro" id="IPR036097">
    <property type="entry name" value="HisK_dim/P_sf"/>
</dbReference>
<dbReference type="InterPro" id="IPR036890">
    <property type="entry name" value="HATPase_C_sf"/>
</dbReference>
<keyword evidence="10 12" id="KW-0472">Membrane</keyword>
<keyword evidence="4" id="KW-0597">Phosphoprotein</keyword>
<comment type="caution">
    <text evidence="15">The sequence shown here is derived from an EMBL/GenBank/DDBJ whole genome shotgun (WGS) entry which is preliminary data.</text>
</comment>
<accession>A0A2A5JIV2</accession>
<dbReference type="SUPFAM" id="SSF47384">
    <property type="entry name" value="Homodimeric domain of signal transducing histidine kinase"/>
    <property type="match status" value="1"/>
</dbReference>
<keyword evidence="7 15" id="KW-0418">Kinase</keyword>
<keyword evidence="11" id="KW-0175">Coiled coil</keyword>
<feature type="transmembrane region" description="Helical" evidence="12">
    <location>
        <begin position="125"/>
        <end position="145"/>
    </location>
</feature>
<evidence type="ECO:0000256" key="3">
    <source>
        <dbReference type="ARBA" id="ARBA00012438"/>
    </source>
</evidence>
<evidence type="ECO:0000256" key="10">
    <source>
        <dbReference type="ARBA" id="ARBA00023136"/>
    </source>
</evidence>
<dbReference type="InterPro" id="IPR003661">
    <property type="entry name" value="HisK_dim/P_dom"/>
</dbReference>
<gene>
    <name evidence="15" type="ORF">CHR55_00355</name>
</gene>
<comment type="catalytic activity">
    <reaction evidence="1">
        <text>ATP + protein L-histidine = ADP + protein N-phospho-L-histidine.</text>
        <dbReference type="EC" id="2.7.13.3"/>
    </reaction>
</comment>
<evidence type="ECO:0000256" key="12">
    <source>
        <dbReference type="SAM" id="Phobius"/>
    </source>
</evidence>
<organism evidence="15 16">
    <name type="scientific">Rhodococcus qingshengii</name>
    <dbReference type="NCBI Taxonomy" id="334542"/>
    <lineage>
        <taxon>Bacteria</taxon>
        <taxon>Bacillati</taxon>
        <taxon>Actinomycetota</taxon>
        <taxon>Actinomycetes</taxon>
        <taxon>Mycobacteriales</taxon>
        <taxon>Nocardiaceae</taxon>
        <taxon>Rhodococcus</taxon>
        <taxon>Rhodococcus erythropolis group</taxon>
    </lineage>
</organism>
<feature type="domain" description="Histidine kinase" evidence="13">
    <location>
        <begin position="219"/>
        <end position="430"/>
    </location>
</feature>
<dbReference type="GO" id="GO:0005886">
    <property type="term" value="C:plasma membrane"/>
    <property type="evidence" value="ECO:0007669"/>
    <property type="project" value="UniProtKB-SubCell"/>
</dbReference>
<name>A0A2A5JIV2_RHOSG</name>
<protein>
    <recommendedName>
        <fullName evidence="3">histidine kinase</fullName>
        <ecNumber evidence="3">2.7.13.3</ecNumber>
    </recommendedName>
</protein>
<evidence type="ECO:0000256" key="1">
    <source>
        <dbReference type="ARBA" id="ARBA00000085"/>
    </source>
</evidence>
<feature type="transmembrane region" description="Helical" evidence="12">
    <location>
        <begin position="12"/>
        <end position="34"/>
    </location>
</feature>
<dbReference type="InterPro" id="IPR003660">
    <property type="entry name" value="HAMP_dom"/>
</dbReference>
<dbReference type="PRINTS" id="PR00344">
    <property type="entry name" value="BCTRLSENSOR"/>
</dbReference>
<dbReference type="InterPro" id="IPR005467">
    <property type="entry name" value="His_kinase_dom"/>
</dbReference>
<dbReference type="InterPro" id="IPR004358">
    <property type="entry name" value="Sig_transdc_His_kin-like_C"/>
</dbReference>
<evidence type="ECO:0000256" key="4">
    <source>
        <dbReference type="ARBA" id="ARBA00022553"/>
    </source>
</evidence>
<feature type="coiled-coil region" evidence="11">
    <location>
        <begin position="241"/>
        <end position="268"/>
    </location>
</feature>
<evidence type="ECO:0000313" key="15">
    <source>
        <dbReference type="EMBL" id="PCK28891.1"/>
    </source>
</evidence>
<proteinExistence type="predicted"/>
<dbReference type="Pfam" id="PF02518">
    <property type="entry name" value="HATPase_c"/>
    <property type="match status" value="1"/>
</dbReference>
<dbReference type="InterPro" id="IPR003594">
    <property type="entry name" value="HATPase_dom"/>
</dbReference>